<dbReference type="Pfam" id="PF02597">
    <property type="entry name" value="ThiS"/>
    <property type="match status" value="1"/>
</dbReference>
<dbReference type="Gene3D" id="3.10.20.30">
    <property type="match status" value="1"/>
</dbReference>
<accession>A0A1E7Z9Q3</accession>
<keyword evidence="2" id="KW-1185">Reference proteome</keyword>
<dbReference type="InterPro" id="IPR012675">
    <property type="entry name" value="Beta-grasp_dom_sf"/>
</dbReference>
<dbReference type="OrthoDB" id="6388078at2"/>
<evidence type="ECO:0000313" key="2">
    <source>
        <dbReference type="Proteomes" id="UP000175691"/>
    </source>
</evidence>
<dbReference type="STRING" id="1656094.BFC18_13840"/>
<dbReference type="PANTHER" id="PTHR34472:SF1">
    <property type="entry name" value="SULFUR CARRIER PROTEIN THIS"/>
    <property type="match status" value="1"/>
</dbReference>
<dbReference type="InterPro" id="IPR003749">
    <property type="entry name" value="ThiS/MoaD-like"/>
</dbReference>
<dbReference type="SUPFAM" id="SSF54285">
    <property type="entry name" value="MoaD/ThiS"/>
    <property type="match status" value="1"/>
</dbReference>
<dbReference type="AlphaFoldDB" id="A0A1E7Z9Q3"/>
<dbReference type="RefSeq" id="WP_070125901.1">
    <property type="nucleotide sequence ID" value="NZ_MDHN01000029.1"/>
</dbReference>
<evidence type="ECO:0000313" key="1">
    <source>
        <dbReference type="EMBL" id="OFC70258.1"/>
    </source>
</evidence>
<gene>
    <name evidence="1" type="ORF">BFC18_13840</name>
</gene>
<dbReference type="NCBIfam" id="TIGR01683">
    <property type="entry name" value="thiS"/>
    <property type="match status" value="1"/>
</dbReference>
<proteinExistence type="predicted"/>
<dbReference type="Proteomes" id="UP000175691">
    <property type="component" value="Unassembled WGS sequence"/>
</dbReference>
<dbReference type="InterPro" id="IPR016155">
    <property type="entry name" value="Mopterin_synth/thiamin_S_b"/>
</dbReference>
<dbReference type="PANTHER" id="PTHR34472">
    <property type="entry name" value="SULFUR CARRIER PROTEIN THIS"/>
    <property type="match status" value="1"/>
</dbReference>
<sequence>MRIHCNDEQLEVPEDCSLVSIIQRFNEQEGALAVAVNQTIIPTSRWQLQTLEEGDVVDIFTLVAGG</sequence>
<reference evidence="1 2" key="1">
    <citation type="submission" date="2016-08" db="EMBL/GenBank/DDBJ databases">
        <authorList>
            <person name="Seilhamer J.J."/>
        </authorList>
    </citation>
    <scope>NUCLEOTIDE SEQUENCE [LARGE SCALE GENOMIC DNA]</scope>
    <source>
        <strain evidence="1 2">KCTC 42603</strain>
    </source>
</reference>
<dbReference type="InterPro" id="IPR010035">
    <property type="entry name" value="Thi_S"/>
</dbReference>
<dbReference type="EMBL" id="MDHN01000029">
    <property type="protein sequence ID" value="OFC70258.1"/>
    <property type="molecule type" value="Genomic_DNA"/>
</dbReference>
<protein>
    <submittedName>
        <fullName evidence="1">Thiamine biosynthesis protein ThiS</fullName>
    </submittedName>
</protein>
<dbReference type="CDD" id="cd00565">
    <property type="entry name" value="Ubl_ThiS"/>
    <property type="match status" value="1"/>
</dbReference>
<name>A0A1E7Z9Q3_9ALTE</name>
<comment type="caution">
    <text evidence="1">The sequence shown here is derived from an EMBL/GenBank/DDBJ whole genome shotgun (WGS) entry which is preliminary data.</text>
</comment>
<organism evidence="1 2">
    <name type="scientific">Alteromonas confluentis</name>
    <dbReference type="NCBI Taxonomy" id="1656094"/>
    <lineage>
        <taxon>Bacteria</taxon>
        <taxon>Pseudomonadati</taxon>
        <taxon>Pseudomonadota</taxon>
        <taxon>Gammaproteobacteria</taxon>
        <taxon>Alteromonadales</taxon>
        <taxon>Alteromonadaceae</taxon>
        <taxon>Alteromonas/Salinimonas group</taxon>
        <taxon>Alteromonas</taxon>
    </lineage>
</organism>